<proteinExistence type="predicted"/>
<organism evidence="1 2">
    <name type="scientific">Mycobacterium asiaticum</name>
    <dbReference type="NCBI Taxonomy" id="1790"/>
    <lineage>
        <taxon>Bacteria</taxon>
        <taxon>Bacillati</taxon>
        <taxon>Actinomycetota</taxon>
        <taxon>Actinomycetes</taxon>
        <taxon>Mycobacteriales</taxon>
        <taxon>Mycobacteriaceae</taxon>
        <taxon>Mycobacterium</taxon>
    </lineage>
</organism>
<sequence>MNVETQADIERLMIERNVSFVFTPSVTEQPDGTWVARYPGAQWSVRGRDAQQARQLLHDEQLARMRDPAARDWKIEAVRQHFSEGPVEGVYALDNNITDRVLDVGTPGALEAAVAAIEQQRRH</sequence>
<dbReference type="OrthoDB" id="4734798at2"/>
<evidence type="ECO:0000313" key="1">
    <source>
        <dbReference type="EMBL" id="OBI81865.1"/>
    </source>
</evidence>
<dbReference type="Proteomes" id="UP000093795">
    <property type="component" value="Unassembled WGS sequence"/>
</dbReference>
<dbReference type="GeneID" id="77304337"/>
<gene>
    <name evidence="1" type="ORF">A9X01_22825</name>
</gene>
<dbReference type="AlphaFoldDB" id="A0A1A3C416"/>
<evidence type="ECO:0000313" key="2">
    <source>
        <dbReference type="Proteomes" id="UP000093795"/>
    </source>
</evidence>
<dbReference type="EMBL" id="LZKQ01000184">
    <property type="protein sequence ID" value="OBI81865.1"/>
    <property type="molecule type" value="Genomic_DNA"/>
</dbReference>
<name>A0A1A3C416_MYCAS</name>
<accession>A0A1A3C416</accession>
<protein>
    <submittedName>
        <fullName evidence="1">Uncharacterized protein</fullName>
    </submittedName>
</protein>
<reference evidence="1 2" key="1">
    <citation type="submission" date="2016-06" db="EMBL/GenBank/DDBJ databases">
        <authorList>
            <person name="Kjaerup R.B."/>
            <person name="Dalgaard T.S."/>
            <person name="Juul-Madsen H.R."/>
        </authorList>
    </citation>
    <scope>NUCLEOTIDE SEQUENCE [LARGE SCALE GENOMIC DNA]</scope>
    <source>
        <strain evidence="1 2">1081914.2</strain>
    </source>
</reference>
<dbReference type="RefSeq" id="WP_007170752.1">
    <property type="nucleotide sequence ID" value="NZ_LZKQ01000184.1"/>
</dbReference>
<comment type="caution">
    <text evidence="1">The sequence shown here is derived from an EMBL/GenBank/DDBJ whole genome shotgun (WGS) entry which is preliminary data.</text>
</comment>